<comment type="caution">
    <text evidence="1">The sequence shown here is derived from an EMBL/GenBank/DDBJ whole genome shotgun (WGS) entry which is preliminary data.</text>
</comment>
<sequence length="214" mass="25239">MYDKGRPRKFYVDQTSGVLKKGRIRGTQNRRAVKKRLMDVKKARKKIVPYRNLQSLPMLLKNSREFKKKSCVRGQLWEDFTQVFHMKTLDSIDSVMRSPRYETDRPFRFYLLVILSERRAEPPHPIFQKGLRLAADSRPRLHKEHFLRLAEGEQRFDPRSVFASTTGASGRQSARNGIGYLIKRPFQNTHRRTGLFNVPRQLSYYRANTSPGRR</sequence>
<proteinExistence type="predicted"/>
<keyword evidence="2" id="KW-1185">Reference proteome</keyword>
<name>A0A4C1V5N1_EUMVA</name>
<evidence type="ECO:0000313" key="1">
    <source>
        <dbReference type="EMBL" id="GBP33820.1"/>
    </source>
</evidence>
<dbReference type="EMBL" id="BGZK01000279">
    <property type="protein sequence ID" value="GBP33820.1"/>
    <property type="molecule type" value="Genomic_DNA"/>
</dbReference>
<evidence type="ECO:0000313" key="2">
    <source>
        <dbReference type="Proteomes" id="UP000299102"/>
    </source>
</evidence>
<protein>
    <submittedName>
        <fullName evidence="1">Uncharacterized protein</fullName>
    </submittedName>
</protein>
<dbReference type="Proteomes" id="UP000299102">
    <property type="component" value="Unassembled WGS sequence"/>
</dbReference>
<gene>
    <name evidence="1" type="ORF">EVAR_25421_1</name>
</gene>
<reference evidence="1 2" key="1">
    <citation type="journal article" date="2019" name="Commun. Biol.">
        <title>The bagworm genome reveals a unique fibroin gene that provides high tensile strength.</title>
        <authorList>
            <person name="Kono N."/>
            <person name="Nakamura H."/>
            <person name="Ohtoshi R."/>
            <person name="Tomita M."/>
            <person name="Numata K."/>
            <person name="Arakawa K."/>
        </authorList>
    </citation>
    <scope>NUCLEOTIDE SEQUENCE [LARGE SCALE GENOMIC DNA]</scope>
</reference>
<organism evidence="1 2">
    <name type="scientific">Eumeta variegata</name>
    <name type="common">Bagworm moth</name>
    <name type="synonym">Eumeta japonica</name>
    <dbReference type="NCBI Taxonomy" id="151549"/>
    <lineage>
        <taxon>Eukaryota</taxon>
        <taxon>Metazoa</taxon>
        <taxon>Ecdysozoa</taxon>
        <taxon>Arthropoda</taxon>
        <taxon>Hexapoda</taxon>
        <taxon>Insecta</taxon>
        <taxon>Pterygota</taxon>
        <taxon>Neoptera</taxon>
        <taxon>Endopterygota</taxon>
        <taxon>Lepidoptera</taxon>
        <taxon>Glossata</taxon>
        <taxon>Ditrysia</taxon>
        <taxon>Tineoidea</taxon>
        <taxon>Psychidae</taxon>
        <taxon>Oiketicinae</taxon>
        <taxon>Eumeta</taxon>
    </lineage>
</organism>
<accession>A0A4C1V5N1</accession>
<dbReference type="AlphaFoldDB" id="A0A4C1V5N1"/>